<dbReference type="PANTHER" id="PTHR14969:SF62">
    <property type="entry name" value="DECAPRENYLPHOSPHORYL-5-PHOSPHORIBOSE PHOSPHATASE RV3807C-RELATED"/>
    <property type="match status" value="1"/>
</dbReference>
<dbReference type="Pfam" id="PF01569">
    <property type="entry name" value="PAP2"/>
    <property type="match status" value="1"/>
</dbReference>
<sequence>MEGTETGAVFAASERLYREVALLAHGAPGWLREAAEAGTDLLLLGFALLFLAGWWRARGEGAGVMAAALLAPAVTTVAYAVSRSLKGVFEQERPCSVVADVAAAIASCPPPGDWSFPSNHAAVAGAAAVAVVLVRGVWALVAAPLALLEAFSRVFVGVHYPHDVLAGLVVGALVAAVAVPLARGPVGAAVVHLRERSALRPLLAVPPADPLALPVKEA</sequence>
<evidence type="ECO:0000256" key="7">
    <source>
        <dbReference type="SAM" id="Phobius"/>
    </source>
</evidence>
<evidence type="ECO:0000256" key="6">
    <source>
        <dbReference type="ARBA" id="ARBA00023136"/>
    </source>
</evidence>
<dbReference type="GO" id="GO:0050380">
    <property type="term" value="F:undecaprenyl-diphosphatase activity"/>
    <property type="evidence" value="ECO:0007669"/>
    <property type="project" value="UniProtKB-EC"/>
</dbReference>
<proteinExistence type="predicted"/>
<feature type="transmembrane region" description="Helical" evidence="7">
    <location>
        <begin position="62"/>
        <end position="81"/>
    </location>
</feature>
<feature type="transmembrane region" description="Helical" evidence="7">
    <location>
        <begin position="37"/>
        <end position="55"/>
    </location>
</feature>
<organism evidence="9 10">
    <name type="scientific">Nocardiopsis algeriensis</name>
    <dbReference type="NCBI Taxonomy" id="1478215"/>
    <lineage>
        <taxon>Bacteria</taxon>
        <taxon>Bacillati</taxon>
        <taxon>Actinomycetota</taxon>
        <taxon>Actinomycetes</taxon>
        <taxon>Streptosporangiales</taxon>
        <taxon>Nocardiopsidaceae</taxon>
        <taxon>Nocardiopsis</taxon>
    </lineage>
</organism>
<keyword evidence="6 7" id="KW-0472">Membrane</keyword>
<accession>A0A841IT92</accession>
<feature type="transmembrane region" description="Helical" evidence="7">
    <location>
        <begin position="121"/>
        <end position="148"/>
    </location>
</feature>
<keyword evidence="10" id="KW-1185">Reference proteome</keyword>
<dbReference type="AlphaFoldDB" id="A0A841IT92"/>
<evidence type="ECO:0000313" key="9">
    <source>
        <dbReference type="EMBL" id="MBB6121883.1"/>
    </source>
</evidence>
<dbReference type="CDD" id="cd01610">
    <property type="entry name" value="PAP2_like"/>
    <property type="match status" value="1"/>
</dbReference>
<gene>
    <name evidence="9" type="ORF">FHS13_003862</name>
</gene>
<dbReference type="PANTHER" id="PTHR14969">
    <property type="entry name" value="SPHINGOSINE-1-PHOSPHATE PHOSPHOHYDROLASE"/>
    <property type="match status" value="1"/>
</dbReference>
<feature type="domain" description="Phosphatidic acid phosphatase type 2/haloperoxidase" evidence="8">
    <location>
        <begin position="68"/>
        <end position="179"/>
    </location>
</feature>
<dbReference type="RefSeq" id="WP_184293326.1">
    <property type="nucleotide sequence ID" value="NZ_JACHJO010000012.1"/>
</dbReference>
<dbReference type="Proteomes" id="UP000536604">
    <property type="component" value="Unassembled WGS sequence"/>
</dbReference>
<protein>
    <submittedName>
        <fullName evidence="9">Undecaprenyl-diphosphatase</fullName>
        <ecNumber evidence="9">3.6.1.27</ecNumber>
    </submittedName>
</protein>
<evidence type="ECO:0000259" key="8">
    <source>
        <dbReference type="SMART" id="SM00014"/>
    </source>
</evidence>
<keyword evidence="5 7" id="KW-1133">Transmembrane helix</keyword>
<dbReference type="EC" id="3.6.1.27" evidence="9"/>
<dbReference type="SMART" id="SM00014">
    <property type="entry name" value="acidPPc"/>
    <property type="match status" value="1"/>
</dbReference>
<dbReference type="SUPFAM" id="SSF48317">
    <property type="entry name" value="Acid phosphatase/Vanadium-dependent haloperoxidase"/>
    <property type="match status" value="1"/>
</dbReference>
<evidence type="ECO:0000256" key="5">
    <source>
        <dbReference type="ARBA" id="ARBA00022989"/>
    </source>
</evidence>
<evidence type="ECO:0000256" key="3">
    <source>
        <dbReference type="ARBA" id="ARBA00022692"/>
    </source>
</evidence>
<evidence type="ECO:0000256" key="2">
    <source>
        <dbReference type="ARBA" id="ARBA00022475"/>
    </source>
</evidence>
<evidence type="ECO:0000256" key="4">
    <source>
        <dbReference type="ARBA" id="ARBA00022801"/>
    </source>
</evidence>
<evidence type="ECO:0000313" key="10">
    <source>
        <dbReference type="Proteomes" id="UP000536604"/>
    </source>
</evidence>
<dbReference type="Gene3D" id="1.20.144.10">
    <property type="entry name" value="Phosphatidic acid phosphatase type 2/haloperoxidase"/>
    <property type="match status" value="1"/>
</dbReference>
<dbReference type="InterPro" id="IPR000326">
    <property type="entry name" value="PAP2/HPO"/>
</dbReference>
<reference evidence="9 10" key="1">
    <citation type="submission" date="2020-08" db="EMBL/GenBank/DDBJ databases">
        <title>Genomic Encyclopedia of Type Strains, Phase III (KMG-III): the genomes of soil and plant-associated and newly described type strains.</title>
        <authorList>
            <person name="Whitman W."/>
        </authorList>
    </citation>
    <scope>NUCLEOTIDE SEQUENCE [LARGE SCALE GENOMIC DNA]</scope>
    <source>
        <strain evidence="9 10">CECT 8712</strain>
    </source>
</reference>
<evidence type="ECO:0000256" key="1">
    <source>
        <dbReference type="ARBA" id="ARBA00004651"/>
    </source>
</evidence>
<keyword evidence="4 9" id="KW-0378">Hydrolase</keyword>
<dbReference type="InterPro" id="IPR036938">
    <property type="entry name" value="PAP2/HPO_sf"/>
</dbReference>
<keyword evidence="2" id="KW-1003">Cell membrane</keyword>
<name>A0A841IT92_9ACTN</name>
<dbReference type="EMBL" id="JACHJO010000012">
    <property type="protein sequence ID" value="MBB6121883.1"/>
    <property type="molecule type" value="Genomic_DNA"/>
</dbReference>
<feature type="transmembrane region" description="Helical" evidence="7">
    <location>
        <begin position="160"/>
        <end position="182"/>
    </location>
</feature>
<keyword evidence="3 7" id="KW-0812">Transmembrane</keyword>
<comment type="subcellular location">
    <subcellularLocation>
        <location evidence="1">Cell membrane</location>
        <topology evidence="1">Multi-pass membrane protein</topology>
    </subcellularLocation>
</comment>
<dbReference type="GO" id="GO:0005886">
    <property type="term" value="C:plasma membrane"/>
    <property type="evidence" value="ECO:0007669"/>
    <property type="project" value="UniProtKB-SubCell"/>
</dbReference>
<comment type="caution">
    <text evidence="9">The sequence shown here is derived from an EMBL/GenBank/DDBJ whole genome shotgun (WGS) entry which is preliminary data.</text>
</comment>